<dbReference type="AlphaFoldDB" id="A0A2R4SVW0"/>
<evidence type="ECO:0000313" key="2">
    <source>
        <dbReference type="Proteomes" id="UP000244201"/>
    </source>
</evidence>
<sequence length="211" mass="22251">MALPMSLPAYRLHGQFLELCDCYTICPCWVGQPPDDGWCTGAFCWSVEEGTIGDVDVAGRSVVSVSFHAGHRDDGGQEVTLFVDDGADDAQFTALASTFTGGYGGPLRELGRLMGVLREATRAPISLTTQDDHLSVTVGRMVSGAGSVMRGGDGAVTELRSGRLSEVLGPRAEVGSTSTFRIDLGGQASSVQVAGRAAMRGPFRYESRGEL</sequence>
<organism evidence="1 2">
    <name type="scientific">Streptomyces lunaelactis</name>
    <dbReference type="NCBI Taxonomy" id="1535768"/>
    <lineage>
        <taxon>Bacteria</taxon>
        <taxon>Bacillati</taxon>
        <taxon>Actinomycetota</taxon>
        <taxon>Actinomycetes</taxon>
        <taxon>Kitasatosporales</taxon>
        <taxon>Streptomycetaceae</taxon>
        <taxon>Streptomyces</taxon>
    </lineage>
</organism>
<dbReference type="Pfam" id="PF07040">
    <property type="entry name" value="DUF1326"/>
    <property type="match status" value="1"/>
</dbReference>
<proteinExistence type="predicted"/>
<evidence type="ECO:0008006" key="3">
    <source>
        <dbReference type="Google" id="ProtNLM"/>
    </source>
</evidence>
<accession>A0A2R4SVW0</accession>
<dbReference type="EMBL" id="CP026304">
    <property type="protein sequence ID" value="AVZ71009.1"/>
    <property type="molecule type" value="Genomic_DNA"/>
</dbReference>
<dbReference type="KEGG" id="slk:SLUN_00805"/>
<gene>
    <name evidence="1" type="ORF">SLUN_00805</name>
</gene>
<dbReference type="Proteomes" id="UP000244201">
    <property type="component" value="Chromosome"/>
</dbReference>
<dbReference type="InterPro" id="IPR009758">
    <property type="entry name" value="DUF1326"/>
</dbReference>
<name>A0A2R4SVW0_9ACTN</name>
<keyword evidence="2" id="KW-1185">Reference proteome</keyword>
<reference evidence="1 2" key="1">
    <citation type="submission" date="2018-01" db="EMBL/GenBank/DDBJ databases">
        <title>Complete genome sequence of Streptomyces lunaelactis MM109T, a Ferroverdin A producer isolated from cave moonmilk deposits.</title>
        <authorList>
            <person name="Naome A."/>
            <person name="Martinet L."/>
            <person name="Maciejewska M."/>
            <person name="Anderssen S."/>
            <person name="Adam D."/>
            <person name="Tenconi E."/>
            <person name="Deflandre B."/>
            <person name="Arguelles-Arias A."/>
            <person name="Calusinska M."/>
            <person name="Copieters W."/>
            <person name="Karim L."/>
            <person name="Hanikenne M."/>
            <person name="Baurain D."/>
            <person name="van Wezel G."/>
            <person name="Smargiasso N."/>
            <person name="de Pauw E."/>
            <person name="Delfosse P."/>
            <person name="Rigali S."/>
        </authorList>
    </citation>
    <scope>NUCLEOTIDE SEQUENCE [LARGE SCALE GENOMIC DNA]</scope>
    <source>
        <strain evidence="1 2">MM109</strain>
    </source>
</reference>
<protein>
    <recommendedName>
        <fullName evidence="3">DUF1326 domain-containing protein</fullName>
    </recommendedName>
</protein>
<evidence type="ECO:0000313" key="1">
    <source>
        <dbReference type="EMBL" id="AVZ71009.1"/>
    </source>
</evidence>